<keyword evidence="1" id="KW-0472">Membrane</keyword>
<name>T4VQZ3_PARBF</name>
<evidence type="ECO:0000256" key="1">
    <source>
        <dbReference type="SAM" id="Phobius"/>
    </source>
</evidence>
<feature type="transmembrane region" description="Helical" evidence="1">
    <location>
        <begin position="9"/>
        <end position="29"/>
    </location>
</feature>
<dbReference type="Pfam" id="PF10066">
    <property type="entry name" value="DUF2304"/>
    <property type="match status" value="1"/>
</dbReference>
<dbReference type="EMBL" id="AVNC01000015">
    <property type="protein sequence ID" value="EQK43928.1"/>
    <property type="molecule type" value="Genomic_DNA"/>
</dbReference>
<comment type="caution">
    <text evidence="2">The sequence shown here is derived from an EMBL/GenBank/DDBJ whole genome shotgun (WGS) entry which is preliminary data.</text>
</comment>
<keyword evidence="1" id="KW-0812">Transmembrane</keyword>
<protein>
    <submittedName>
        <fullName evidence="2">Uncharacterized protein</fullName>
    </submittedName>
</protein>
<dbReference type="PATRIC" id="fig|1233171.3.peg.2761"/>
<sequence length="68" mass="7854">MKIETPSNLVYLIGIIGLLIVAFLHSIIISSQANKIKTLVQMVSIENYMKDHEIQTQEENYNDNEYKI</sequence>
<proteinExistence type="predicted"/>
<dbReference type="InterPro" id="IPR019277">
    <property type="entry name" value="DUF2304"/>
</dbReference>
<dbReference type="Proteomes" id="UP000015688">
    <property type="component" value="Unassembled WGS sequence"/>
</dbReference>
<evidence type="ECO:0000313" key="2">
    <source>
        <dbReference type="EMBL" id="EQK43928.1"/>
    </source>
</evidence>
<organism evidence="2 3">
    <name type="scientific">Paraclostridium bifermentans ATCC 638 = DSM 14991</name>
    <dbReference type="NCBI Taxonomy" id="1233171"/>
    <lineage>
        <taxon>Bacteria</taxon>
        <taxon>Bacillati</taxon>
        <taxon>Bacillota</taxon>
        <taxon>Clostridia</taxon>
        <taxon>Peptostreptococcales</taxon>
        <taxon>Peptostreptococcaceae</taxon>
        <taxon>Paraclostridium</taxon>
    </lineage>
</organism>
<keyword evidence="1" id="KW-1133">Transmembrane helix</keyword>
<gene>
    <name evidence="2" type="ORF">C672_2872</name>
</gene>
<evidence type="ECO:0000313" key="3">
    <source>
        <dbReference type="Proteomes" id="UP000015688"/>
    </source>
</evidence>
<dbReference type="AlphaFoldDB" id="T4VQZ3"/>
<reference evidence="2 3" key="1">
    <citation type="submission" date="2013-06" db="EMBL/GenBank/DDBJ databases">
        <authorList>
            <person name="Walk S."/>
            <person name="Aronoff D."/>
            <person name="Young V.Y."/>
            <person name="Marsh J."/>
            <person name="Harrison L."/>
            <person name="Daugherty S.C."/>
            <person name="Shefchek K.A."/>
            <person name="Hine E.E."/>
            <person name="Tallon L.J."/>
            <person name="Sadzewicz L.K."/>
            <person name="Rasko D.A."/>
        </authorList>
    </citation>
    <scope>NUCLEOTIDE SEQUENCE [LARGE SCALE GENOMIC DNA]</scope>
    <source>
        <strain evidence="2 3">ATCC 638</strain>
    </source>
</reference>
<accession>T4VQZ3</accession>